<feature type="transmembrane region" description="Helical" evidence="4">
    <location>
        <begin position="197"/>
        <end position="219"/>
    </location>
</feature>
<keyword evidence="4" id="KW-1133">Transmembrane helix</keyword>
<organism evidence="5 6">
    <name type="scientific">Elysia chlorotica</name>
    <name type="common">Eastern emerald elysia</name>
    <name type="synonym">Sea slug</name>
    <dbReference type="NCBI Taxonomy" id="188477"/>
    <lineage>
        <taxon>Eukaryota</taxon>
        <taxon>Metazoa</taxon>
        <taxon>Spiralia</taxon>
        <taxon>Lophotrochozoa</taxon>
        <taxon>Mollusca</taxon>
        <taxon>Gastropoda</taxon>
        <taxon>Heterobranchia</taxon>
        <taxon>Euthyneura</taxon>
        <taxon>Panpulmonata</taxon>
        <taxon>Sacoglossa</taxon>
        <taxon>Placobranchoidea</taxon>
        <taxon>Plakobranchidae</taxon>
        <taxon>Elysia</taxon>
    </lineage>
</organism>
<dbReference type="OrthoDB" id="5964337at2759"/>
<dbReference type="AlphaFoldDB" id="A0A433T039"/>
<keyword evidence="4" id="KW-0472">Membrane</keyword>
<feature type="compositionally biased region" description="Low complexity" evidence="3">
    <location>
        <begin position="335"/>
        <end position="345"/>
    </location>
</feature>
<reference evidence="5 6" key="1">
    <citation type="submission" date="2019-01" db="EMBL/GenBank/DDBJ databases">
        <title>A draft genome assembly of the solar-powered sea slug Elysia chlorotica.</title>
        <authorList>
            <person name="Cai H."/>
            <person name="Li Q."/>
            <person name="Fang X."/>
            <person name="Li J."/>
            <person name="Curtis N.E."/>
            <person name="Altenburger A."/>
            <person name="Shibata T."/>
            <person name="Feng M."/>
            <person name="Maeda T."/>
            <person name="Schwartz J.A."/>
            <person name="Shigenobu S."/>
            <person name="Lundholm N."/>
            <person name="Nishiyama T."/>
            <person name="Yang H."/>
            <person name="Hasebe M."/>
            <person name="Li S."/>
            <person name="Pierce S.K."/>
            <person name="Wang J."/>
        </authorList>
    </citation>
    <scope>NUCLEOTIDE SEQUENCE [LARGE SCALE GENOMIC DNA]</scope>
    <source>
        <strain evidence="5">EC2010</strain>
        <tissue evidence="5">Whole organism of an adult</tissue>
    </source>
</reference>
<dbReference type="PANTHER" id="PTHR47399:SF1">
    <property type="entry name" value="TRANSMEMBRANE PROTEIN 121B"/>
    <property type="match status" value="1"/>
</dbReference>
<name>A0A433T039_ELYCH</name>
<feature type="coiled-coil region" evidence="2">
    <location>
        <begin position="280"/>
        <end position="307"/>
    </location>
</feature>
<evidence type="ECO:0000313" key="6">
    <source>
        <dbReference type="Proteomes" id="UP000271974"/>
    </source>
</evidence>
<sequence length="363" mass="41191">MAIFLCSHCVSVCTYLNAWPAALMCIFCAVLQMAVLDYYLVHHLGHLHYYWLGIDAFNVILLFLSIYTAHRAIRKNIDTETKHRPIASGSMGWLAWLFMSASVAAKSVIILKYFAHELVESSQRFFGPNTLKTTIAMGSLIFPIFLISQHDAPFGSEARRVIDDLTETTPFDILDTADILQALLESNDSLVKGFPEMILTIAFLNLILPTVQLVTLANYNYGQRKISGRVVNAHRLLSVLAVNIPNLLTRLLLWHGFTTAVSPFTLKNILCIFLNLYDIYDQTRHHLIQIENKKQNYEENSKESLQRIRPDIEDEVLSFYSVATVMEKRRKLEDSQQSLSKISIKNSKDSKSGGMVSIEDIPM</sequence>
<dbReference type="Proteomes" id="UP000271974">
    <property type="component" value="Unassembled WGS sequence"/>
</dbReference>
<feature type="transmembrane region" description="Helical" evidence="4">
    <location>
        <begin position="12"/>
        <end position="36"/>
    </location>
</feature>
<dbReference type="EMBL" id="RQTK01000787">
    <property type="protein sequence ID" value="RUS74910.1"/>
    <property type="molecule type" value="Genomic_DNA"/>
</dbReference>
<keyword evidence="4" id="KW-0812">Transmembrane</keyword>
<protein>
    <submittedName>
        <fullName evidence="5">Uncharacterized protein</fullName>
    </submittedName>
</protein>
<evidence type="ECO:0000256" key="3">
    <source>
        <dbReference type="SAM" id="MobiDB-lite"/>
    </source>
</evidence>
<evidence type="ECO:0000256" key="2">
    <source>
        <dbReference type="SAM" id="Coils"/>
    </source>
</evidence>
<comment type="similarity">
    <text evidence="1">Belongs to the TMEM121 family.</text>
</comment>
<feature type="transmembrane region" description="Helical" evidence="4">
    <location>
        <begin position="48"/>
        <end position="70"/>
    </location>
</feature>
<gene>
    <name evidence="5" type="ORF">EGW08_017326</name>
</gene>
<dbReference type="PANTHER" id="PTHR47399">
    <property type="entry name" value="TRANSMEMBRANE PROTEIN 121B"/>
    <property type="match status" value="1"/>
</dbReference>
<accession>A0A433T039</accession>
<keyword evidence="2" id="KW-0175">Coiled coil</keyword>
<comment type="caution">
    <text evidence="5">The sequence shown here is derived from an EMBL/GenBank/DDBJ whole genome shotgun (WGS) entry which is preliminary data.</text>
</comment>
<evidence type="ECO:0000256" key="4">
    <source>
        <dbReference type="SAM" id="Phobius"/>
    </source>
</evidence>
<evidence type="ECO:0000313" key="5">
    <source>
        <dbReference type="EMBL" id="RUS74910.1"/>
    </source>
</evidence>
<dbReference type="InterPro" id="IPR026624">
    <property type="entry name" value="CECR6"/>
</dbReference>
<dbReference type="InterPro" id="IPR032776">
    <property type="entry name" value="CECR6/TMEM121"/>
</dbReference>
<evidence type="ECO:0000256" key="1">
    <source>
        <dbReference type="ARBA" id="ARBA00007711"/>
    </source>
</evidence>
<dbReference type="Pfam" id="PF14997">
    <property type="entry name" value="CECR6_TMEM121"/>
    <property type="match status" value="1"/>
</dbReference>
<feature type="transmembrane region" description="Helical" evidence="4">
    <location>
        <begin position="91"/>
        <end position="115"/>
    </location>
</feature>
<feature type="region of interest" description="Disordered" evidence="3">
    <location>
        <begin position="331"/>
        <end position="363"/>
    </location>
</feature>
<proteinExistence type="inferred from homology"/>
<keyword evidence="6" id="KW-1185">Reference proteome</keyword>